<reference evidence="2 3" key="1">
    <citation type="submission" date="2019-08" db="EMBL/GenBank/DDBJ databases">
        <title>Five species of Acinetobacter isolated from floral nectar and animal pollinators.</title>
        <authorList>
            <person name="Hendry T.A."/>
        </authorList>
    </citation>
    <scope>NUCLEOTIDE SEQUENCE [LARGE SCALE GENOMIC DNA]</scope>
    <source>
        <strain evidence="2 3">MD18.27</strain>
    </source>
</reference>
<evidence type="ECO:0008006" key="4">
    <source>
        <dbReference type="Google" id="ProtNLM"/>
    </source>
</evidence>
<accession>A0ABU6DP98</accession>
<name>A0ABU6DP98_9GAMM</name>
<protein>
    <recommendedName>
        <fullName evidence="4">DUF975 family protein</fullName>
    </recommendedName>
</protein>
<feature type="transmembrane region" description="Helical" evidence="1">
    <location>
        <begin position="108"/>
        <end position="132"/>
    </location>
</feature>
<gene>
    <name evidence="2" type="ORF">I2F25_01215</name>
</gene>
<organism evidence="2 3">
    <name type="scientific">Acinetobacter pollinis</name>
    <dbReference type="NCBI Taxonomy" id="2605270"/>
    <lineage>
        <taxon>Bacteria</taxon>
        <taxon>Pseudomonadati</taxon>
        <taxon>Pseudomonadota</taxon>
        <taxon>Gammaproteobacteria</taxon>
        <taxon>Moraxellales</taxon>
        <taxon>Moraxellaceae</taxon>
        <taxon>Acinetobacter</taxon>
    </lineage>
</organism>
<dbReference type="EMBL" id="VTDN01000001">
    <property type="protein sequence ID" value="MEB5475685.1"/>
    <property type="molecule type" value="Genomic_DNA"/>
</dbReference>
<proteinExistence type="predicted"/>
<keyword evidence="3" id="KW-1185">Reference proteome</keyword>
<keyword evidence="1" id="KW-1133">Transmembrane helix</keyword>
<keyword evidence="1" id="KW-0812">Transmembrane</keyword>
<sequence>MTDLLKEKNLRDIYIKSRAIPISRFNIFFSLTIGLIFFITIFISNLSISDGFNKINDLSSFLFSSLLSTLGFLIAGYTIFCTITPLDLQKKMINSIDSKTRLPFFKKVHFIFIRVFIYFLIFSFFLFIIFILKDIPLDLSRTGLSIKTTNIIYKYTNYSILTIIVTSTTFLFCELSSFIFNIYNSIATTLHWLITNPPQDKNK</sequence>
<comment type="caution">
    <text evidence="2">The sequence shown here is derived from an EMBL/GenBank/DDBJ whole genome shotgun (WGS) entry which is preliminary data.</text>
</comment>
<evidence type="ECO:0000256" key="1">
    <source>
        <dbReference type="SAM" id="Phobius"/>
    </source>
</evidence>
<dbReference type="Proteomes" id="UP001339883">
    <property type="component" value="Unassembled WGS sequence"/>
</dbReference>
<keyword evidence="1" id="KW-0472">Membrane</keyword>
<evidence type="ECO:0000313" key="3">
    <source>
        <dbReference type="Proteomes" id="UP001339883"/>
    </source>
</evidence>
<dbReference type="RefSeq" id="WP_325774324.1">
    <property type="nucleotide sequence ID" value="NZ_VTDN01000001.1"/>
</dbReference>
<evidence type="ECO:0000313" key="2">
    <source>
        <dbReference type="EMBL" id="MEB5475685.1"/>
    </source>
</evidence>
<feature type="transmembrane region" description="Helical" evidence="1">
    <location>
        <begin position="60"/>
        <end position="88"/>
    </location>
</feature>
<feature type="transmembrane region" description="Helical" evidence="1">
    <location>
        <begin position="152"/>
        <end position="173"/>
    </location>
</feature>
<feature type="transmembrane region" description="Helical" evidence="1">
    <location>
        <begin position="25"/>
        <end position="48"/>
    </location>
</feature>